<feature type="compositionally biased region" description="Low complexity" evidence="1">
    <location>
        <begin position="256"/>
        <end position="287"/>
    </location>
</feature>
<organism evidence="2">
    <name type="scientific">Cacopsylla melanoneura</name>
    <dbReference type="NCBI Taxonomy" id="428564"/>
    <lineage>
        <taxon>Eukaryota</taxon>
        <taxon>Metazoa</taxon>
        <taxon>Ecdysozoa</taxon>
        <taxon>Arthropoda</taxon>
        <taxon>Hexapoda</taxon>
        <taxon>Insecta</taxon>
        <taxon>Pterygota</taxon>
        <taxon>Neoptera</taxon>
        <taxon>Paraneoptera</taxon>
        <taxon>Hemiptera</taxon>
        <taxon>Sternorrhyncha</taxon>
        <taxon>Psylloidea</taxon>
        <taxon>Psyllidae</taxon>
        <taxon>Psyllinae</taxon>
        <taxon>Cacopsylla</taxon>
    </lineage>
</organism>
<name>A0A8D9F991_9HEMI</name>
<feature type="compositionally biased region" description="Pro residues" evidence="1">
    <location>
        <begin position="288"/>
        <end position="301"/>
    </location>
</feature>
<feature type="region of interest" description="Disordered" evidence="1">
    <location>
        <begin position="101"/>
        <end position="130"/>
    </location>
</feature>
<accession>A0A8D9F991</accession>
<dbReference type="AlphaFoldDB" id="A0A8D9F991"/>
<evidence type="ECO:0000313" key="2">
    <source>
        <dbReference type="EMBL" id="CAG6781632.1"/>
    </source>
</evidence>
<evidence type="ECO:0000256" key="1">
    <source>
        <dbReference type="SAM" id="MobiDB-lite"/>
    </source>
</evidence>
<dbReference type="EMBL" id="HBUF01623881">
    <property type="protein sequence ID" value="CAG6781632.1"/>
    <property type="molecule type" value="Transcribed_RNA"/>
</dbReference>
<reference evidence="2" key="1">
    <citation type="submission" date="2021-05" db="EMBL/GenBank/DDBJ databases">
        <authorList>
            <person name="Alioto T."/>
            <person name="Alioto T."/>
            <person name="Gomez Garrido J."/>
        </authorList>
    </citation>
    <scope>NUCLEOTIDE SEQUENCE</scope>
</reference>
<proteinExistence type="predicted"/>
<feature type="region of interest" description="Disordered" evidence="1">
    <location>
        <begin position="245"/>
        <end position="301"/>
    </location>
</feature>
<sequence length="301" mass="32699">MRRLSCVNSKLSIEPVPYLSSEYSVDGQSMNVHSIGSLNNYYRCHTYCDSEANHSICDKIKLTCCDKHFNYCDTNTPSLDLPTNIVLDRYRNKLHQTSHSFTCRDGPTLPGPGNRRGLQRTVGPTSSSPTIVTSISSVELTNESDCLNHSEQQENVTCSVNPLHGSNSKYVASDVTLPLSSNEGIRTTNSTLSVFAPPFYPSLFCSSHPSSEPAIAPGTSTYLTPLANPFIPGSNQHQLRLNTLPTYHTPTHHSHSPLSLSHPSPPLLSLSHPTPPSLSLSHPSLSHPSPPSLSLPPPPIS</sequence>
<protein>
    <submittedName>
        <fullName evidence="2">Uncharacterized protein</fullName>
    </submittedName>
</protein>